<dbReference type="InterPro" id="IPR026269">
    <property type="entry name" value="DmsD-type"/>
</dbReference>
<protein>
    <submittedName>
        <fullName evidence="2">Molecular chaperone</fullName>
    </submittedName>
</protein>
<dbReference type="Pfam" id="PF02613">
    <property type="entry name" value="Nitrate_red_del"/>
    <property type="match status" value="1"/>
</dbReference>
<dbReference type="Proteomes" id="UP000305202">
    <property type="component" value="Unassembled WGS sequence"/>
</dbReference>
<keyword evidence="3" id="KW-1185">Reference proteome</keyword>
<evidence type="ECO:0000256" key="1">
    <source>
        <dbReference type="ARBA" id="ARBA00023186"/>
    </source>
</evidence>
<dbReference type="PANTHER" id="PTHR34227:SF12">
    <property type="entry name" value="CHAPERONE PROTEIN YCDY"/>
    <property type="match status" value="1"/>
</dbReference>
<gene>
    <name evidence="2" type="ORF">FCN80_03680</name>
</gene>
<reference evidence="2 3" key="1">
    <citation type="submission" date="2019-04" db="EMBL/GenBank/DDBJ databases">
        <authorList>
            <person name="Li M."/>
            <person name="Gao C."/>
        </authorList>
    </citation>
    <scope>NUCLEOTIDE SEQUENCE [LARGE SCALE GENOMIC DNA]</scope>
    <source>
        <strain evidence="2 3">BGMRC 2031</strain>
    </source>
</reference>
<dbReference type="InterPro" id="IPR020945">
    <property type="entry name" value="DMSO/NO3_reduct_chaperone"/>
</dbReference>
<name>A0ABY2SQU9_9HYPH</name>
<evidence type="ECO:0000313" key="2">
    <source>
        <dbReference type="EMBL" id="TKI08361.1"/>
    </source>
</evidence>
<dbReference type="InterPro" id="IPR050289">
    <property type="entry name" value="TorD/DmsD_chaperones"/>
</dbReference>
<accession>A0ABY2SQU9</accession>
<dbReference type="EMBL" id="SZPQ01000002">
    <property type="protein sequence ID" value="TKI08361.1"/>
    <property type="molecule type" value="Genomic_DNA"/>
</dbReference>
<keyword evidence="1" id="KW-0143">Chaperone</keyword>
<comment type="caution">
    <text evidence="2">The sequence shown here is derived from an EMBL/GenBank/DDBJ whole genome shotgun (WGS) entry which is preliminary data.</text>
</comment>
<organism evidence="2 3">
    <name type="scientific">Martelella alba</name>
    <dbReference type="NCBI Taxonomy" id="2590451"/>
    <lineage>
        <taxon>Bacteria</taxon>
        <taxon>Pseudomonadati</taxon>
        <taxon>Pseudomonadota</taxon>
        <taxon>Alphaproteobacteria</taxon>
        <taxon>Hyphomicrobiales</taxon>
        <taxon>Aurantimonadaceae</taxon>
        <taxon>Martelella</taxon>
    </lineage>
</organism>
<proteinExistence type="predicted"/>
<dbReference type="PIRSF" id="PIRSF004690">
    <property type="entry name" value="DmsD"/>
    <property type="match status" value="1"/>
</dbReference>
<dbReference type="InterPro" id="IPR036411">
    <property type="entry name" value="TorD-like_sf"/>
</dbReference>
<evidence type="ECO:0000313" key="3">
    <source>
        <dbReference type="Proteomes" id="UP000305202"/>
    </source>
</evidence>
<dbReference type="SUPFAM" id="SSF89155">
    <property type="entry name" value="TorD-like"/>
    <property type="match status" value="1"/>
</dbReference>
<dbReference type="Gene3D" id="1.10.3480.10">
    <property type="entry name" value="TorD-like"/>
    <property type="match status" value="1"/>
</dbReference>
<sequence length="183" mass="20307">MNDFSMVCRVLGTLFYRPPQDSLLAPLLVLIREGKLAEYWPLEQGALLERLRGDSRPEVLADDYAGLFVGDAAEVSPLRSAWLRTTESEARDFLQQAGMVSPASPADHFGALLLAGSWLEDHAAADEVLALSRLFDVFLLPWSDGFLSKVETSARSDFYRALATMTREALQALREDLDDDGTR</sequence>
<dbReference type="PANTHER" id="PTHR34227">
    <property type="entry name" value="CHAPERONE PROTEIN YCDY"/>
    <property type="match status" value="1"/>
</dbReference>